<evidence type="ECO:0000313" key="1">
    <source>
        <dbReference type="EMBL" id="AHM79069.1"/>
    </source>
</evidence>
<protein>
    <submittedName>
        <fullName evidence="1">Uncharacterized protein</fullName>
    </submittedName>
</protein>
<dbReference type="HOGENOM" id="CLU_2861847_0_0_6"/>
<sequence length="64" mass="7618">MARCYAFYHAVQCAETIQERIEAHYTLPKSKRKIKTSLQIMDKTRNKTGTLCKNLRNTLFRQRL</sequence>
<proteinExistence type="predicted"/>
<dbReference type="AlphaFoldDB" id="W8UGM7"/>
<accession>W8UGM7</accession>
<evidence type="ECO:0000313" key="2">
    <source>
        <dbReference type="Proteomes" id="UP000019586"/>
    </source>
</evidence>
<name>W8UGM7_KLEPN</name>
<gene>
    <name evidence="1" type="ORF">KPNJ2_02289</name>
</gene>
<dbReference type="Proteomes" id="UP000019586">
    <property type="component" value="Chromosome"/>
</dbReference>
<reference evidence="1 2" key="1">
    <citation type="journal article" date="2014" name="Proc. Natl. Acad. Sci. U.S.A.">
        <title>Molecular dissection of the evolution of carbapenem-resistant multilocus sequence type 258 Klebsiella pneumoniae.</title>
        <authorList>
            <person name="Deleo F.R."/>
            <person name="Chen L."/>
            <person name="Porcella S.F."/>
            <person name="Martens C.A."/>
            <person name="Kobayashi S.D."/>
            <person name="Porter A.R."/>
            <person name="Chavda K.D."/>
            <person name="Jacobs M.R."/>
            <person name="Mathema B."/>
            <person name="Olsen R.J."/>
            <person name="Bonomo R.A."/>
            <person name="Musser J.M."/>
            <person name="Kreiswirth B.N."/>
        </authorList>
    </citation>
    <scope>NUCLEOTIDE SEQUENCE [LARGE SCALE GENOMIC DNA]</scope>
    <source>
        <strain evidence="1">30684/NJST258_2</strain>
    </source>
</reference>
<organism evidence="1 2">
    <name type="scientific">Klebsiella pneumoniae 30684/NJST258_2</name>
    <dbReference type="NCBI Taxonomy" id="1420013"/>
    <lineage>
        <taxon>Bacteria</taxon>
        <taxon>Pseudomonadati</taxon>
        <taxon>Pseudomonadota</taxon>
        <taxon>Gammaproteobacteria</taxon>
        <taxon>Enterobacterales</taxon>
        <taxon>Enterobacteriaceae</taxon>
        <taxon>Klebsiella/Raoultella group</taxon>
        <taxon>Klebsiella</taxon>
        <taxon>Klebsiella pneumoniae complex</taxon>
    </lineage>
</organism>
<dbReference type="KEGG" id="kps:KPNJ2_02289"/>
<dbReference type="EMBL" id="CP006918">
    <property type="protein sequence ID" value="AHM79069.1"/>
    <property type="molecule type" value="Genomic_DNA"/>
</dbReference>